<dbReference type="GO" id="GO:0051604">
    <property type="term" value="P:protein maturation"/>
    <property type="evidence" value="ECO:0007669"/>
    <property type="project" value="TreeGrafter"/>
</dbReference>
<reference evidence="3" key="1">
    <citation type="submission" date="2017-05" db="EMBL/GenBank/DDBJ databases">
        <authorList>
            <person name="Rodrigo-Torres L."/>
            <person name="Arahal R. D."/>
            <person name="Lucena T."/>
        </authorList>
    </citation>
    <scope>NUCLEOTIDE SEQUENCE [LARGE SCALE GENOMIC DNA]</scope>
    <source>
        <strain evidence="3">CECT 8649</strain>
    </source>
</reference>
<dbReference type="SUPFAM" id="SSF159127">
    <property type="entry name" value="HupF/HypC-like"/>
    <property type="match status" value="1"/>
</dbReference>
<dbReference type="OrthoDB" id="9806017at2"/>
<dbReference type="PRINTS" id="PR00445">
    <property type="entry name" value="HUPFHYPC"/>
</dbReference>
<name>A0A238JBF5_9RHOB</name>
<dbReference type="Proteomes" id="UP000225972">
    <property type="component" value="Unassembled WGS sequence"/>
</dbReference>
<dbReference type="AlphaFoldDB" id="A0A238JBF5"/>
<protein>
    <submittedName>
        <fullName evidence="2">Hydrogenase isoenzymes formation protein HypC</fullName>
    </submittedName>
</protein>
<comment type="similarity">
    <text evidence="1">Belongs to the HupF/HypC family.</text>
</comment>
<dbReference type="PANTHER" id="PTHR35177:SF2">
    <property type="entry name" value="HYDROGENASE MATURATION FACTOR HYBG"/>
    <property type="match status" value="1"/>
</dbReference>
<dbReference type="InterPro" id="IPR019812">
    <property type="entry name" value="Hydgase_assmbl_chp_CS"/>
</dbReference>
<gene>
    <name evidence="2" type="primary">hypC_1</name>
    <name evidence="2" type="ORF">TRP8649_02041</name>
</gene>
<proteinExistence type="inferred from homology"/>
<dbReference type="PANTHER" id="PTHR35177">
    <property type="entry name" value="HYDROGENASE MATURATION FACTOR HYBG"/>
    <property type="match status" value="1"/>
</dbReference>
<dbReference type="NCBIfam" id="TIGR00074">
    <property type="entry name" value="hypC_hupF"/>
    <property type="match status" value="1"/>
</dbReference>
<organism evidence="2 3">
    <name type="scientific">Pelagimonas phthalicica</name>
    <dbReference type="NCBI Taxonomy" id="1037362"/>
    <lineage>
        <taxon>Bacteria</taxon>
        <taxon>Pseudomonadati</taxon>
        <taxon>Pseudomonadota</taxon>
        <taxon>Alphaproteobacteria</taxon>
        <taxon>Rhodobacterales</taxon>
        <taxon>Roseobacteraceae</taxon>
        <taxon>Pelagimonas</taxon>
    </lineage>
</organism>
<dbReference type="PROSITE" id="PS01097">
    <property type="entry name" value="HUPF_HYPC"/>
    <property type="match status" value="1"/>
</dbReference>
<sequence length="106" mass="11017">MCVGIPMQILSVDGIAAQASDGREEATIDLSLTGPVPVGDWVLTFLGAAREVISEDEARKILAALEGLRSLMQGGDLGDAFADLEQTSPTLPPHLQAAMKNGKSVA</sequence>
<evidence type="ECO:0000313" key="3">
    <source>
        <dbReference type="Proteomes" id="UP000225972"/>
    </source>
</evidence>
<evidence type="ECO:0000313" key="2">
    <source>
        <dbReference type="EMBL" id="SMX27929.1"/>
    </source>
</evidence>
<keyword evidence="3" id="KW-1185">Reference proteome</keyword>
<dbReference type="RefSeq" id="WP_099244457.1">
    <property type="nucleotide sequence ID" value="NZ_FXXP01000001.1"/>
</dbReference>
<dbReference type="Gene3D" id="2.30.30.140">
    <property type="match status" value="1"/>
</dbReference>
<dbReference type="EMBL" id="FXXP01000001">
    <property type="protein sequence ID" value="SMX27929.1"/>
    <property type="molecule type" value="Genomic_DNA"/>
</dbReference>
<dbReference type="InterPro" id="IPR001109">
    <property type="entry name" value="Hydrogenase_HupF/HypC"/>
</dbReference>
<dbReference type="GO" id="GO:0005506">
    <property type="term" value="F:iron ion binding"/>
    <property type="evidence" value="ECO:0007669"/>
    <property type="project" value="TreeGrafter"/>
</dbReference>
<evidence type="ECO:0000256" key="1">
    <source>
        <dbReference type="ARBA" id="ARBA00006018"/>
    </source>
</evidence>
<accession>A0A238JBF5</accession>
<dbReference type="Pfam" id="PF01455">
    <property type="entry name" value="HupF_HypC"/>
    <property type="match status" value="1"/>
</dbReference>
<dbReference type="GO" id="GO:1902670">
    <property type="term" value="F:carbon dioxide binding"/>
    <property type="evidence" value="ECO:0007669"/>
    <property type="project" value="TreeGrafter"/>
</dbReference>